<dbReference type="Proteomes" id="UP000326759">
    <property type="component" value="Unassembled WGS sequence"/>
</dbReference>
<dbReference type="Gene3D" id="3.40.630.30">
    <property type="match status" value="1"/>
</dbReference>
<dbReference type="GO" id="GO:1990883">
    <property type="term" value="F:18S rRNA cytidine N-acetyltransferase activity"/>
    <property type="evidence" value="ECO:0007669"/>
    <property type="project" value="TreeGrafter"/>
</dbReference>
<comment type="subcellular location">
    <subcellularLocation>
        <location evidence="1">Nucleus</location>
        <location evidence="1">Nucleolus</location>
    </subcellularLocation>
</comment>
<evidence type="ECO:0000256" key="8">
    <source>
        <dbReference type="ARBA" id="ARBA00023315"/>
    </source>
</evidence>
<evidence type="ECO:0000256" key="7">
    <source>
        <dbReference type="ARBA" id="ARBA00023242"/>
    </source>
</evidence>
<feature type="domain" description="TcmA/NAT10 helicase" evidence="10">
    <location>
        <begin position="280"/>
        <end position="493"/>
    </location>
</feature>
<feature type="domain" description="Possible tRNA binding" evidence="13">
    <location>
        <begin position="721"/>
        <end position="864"/>
    </location>
</feature>
<dbReference type="GO" id="GO:0030686">
    <property type="term" value="C:90S preribosome"/>
    <property type="evidence" value="ECO:0007669"/>
    <property type="project" value="TreeGrafter"/>
</dbReference>
<keyword evidence="3 14" id="KW-0808">Transferase</keyword>
<dbReference type="FunFam" id="3.40.50.300:FF:002218">
    <property type="entry name" value="tRNA(Met) cytidine acetyltransferase TmcA"/>
    <property type="match status" value="1"/>
</dbReference>
<reference evidence="14 15" key="1">
    <citation type="journal article" date="2019" name="PLoS Biol.">
        <title>Sex chromosomes control vertical transmission of feminizing Wolbachia symbionts in an isopod.</title>
        <authorList>
            <person name="Becking T."/>
            <person name="Chebbi M.A."/>
            <person name="Giraud I."/>
            <person name="Moumen B."/>
            <person name="Laverre T."/>
            <person name="Caubet Y."/>
            <person name="Peccoud J."/>
            <person name="Gilbert C."/>
            <person name="Cordaux R."/>
        </authorList>
    </citation>
    <scope>NUCLEOTIDE SEQUENCE [LARGE SCALE GENOMIC DNA]</scope>
    <source>
        <strain evidence="14">ANa2</strain>
        <tissue evidence="14">Whole body excluding digestive tract and cuticle</tissue>
    </source>
</reference>
<dbReference type="InterPro" id="IPR027417">
    <property type="entry name" value="P-loop_NTPase"/>
</dbReference>
<dbReference type="HAMAP" id="MF_03211">
    <property type="entry name" value="RNA_acetyltr_Nat10"/>
    <property type="match status" value="1"/>
</dbReference>
<dbReference type="GO" id="GO:0005730">
    <property type="term" value="C:nucleolus"/>
    <property type="evidence" value="ECO:0007669"/>
    <property type="project" value="UniProtKB-SubCell"/>
</dbReference>
<dbReference type="GO" id="GO:1904812">
    <property type="term" value="P:rRNA acetylation involved in maturation of SSU-rRNA"/>
    <property type="evidence" value="ECO:0007669"/>
    <property type="project" value="InterPro"/>
</dbReference>
<dbReference type="SUPFAM" id="SSF55729">
    <property type="entry name" value="Acyl-CoA N-acyltransferases (Nat)"/>
    <property type="match status" value="1"/>
</dbReference>
<gene>
    <name evidence="14" type="primary">nat10</name>
    <name evidence="14" type="ORF">Anas_10283</name>
</gene>
<accession>A0A5N5T9B8</accession>
<evidence type="ECO:0000259" key="12">
    <source>
        <dbReference type="Pfam" id="PF13718"/>
    </source>
</evidence>
<dbReference type="Pfam" id="PF05127">
    <property type="entry name" value="NAT10_TcmA_helicase"/>
    <property type="match status" value="1"/>
</dbReference>
<keyword evidence="4" id="KW-0819">tRNA processing</keyword>
<protein>
    <recommendedName>
        <fullName evidence="9">RNA cytidine acetyltransferase</fullName>
    </recommendedName>
</protein>
<keyword evidence="15" id="KW-1185">Reference proteome</keyword>
<evidence type="ECO:0000313" key="14">
    <source>
        <dbReference type="EMBL" id="KAB7501610.1"/>
    </source>
</evidence>
<evidence type="ECO:0000256" key="2">
    <source>
        <dbReference type="ARBA" id="ARBA00022552"/>
    </source>
</evidence>
<dbReference type="GO" id="GO:0005524">
    <property type="term" value="F:ATP binding"/>
    <property type="evidence" value="ECO:0007669"/>
    <property type="project" value="UniProtKB-KW"/>
</dbReference>
<dbReference type="InterPro" id="IPR033688">
    <property type="entry name" value="NAT10"/>
</dbReference>
<comment type="caution">
    <text evidence="14">The sequence shown here is derived from an EMBL/GenBank/DDBJ whole genome shotgun (WGS) entry which is preliminary data.</text>
</comment>
<proteinExistence type="inferred from homology"/>
<keyword evidence="5" id="KW-0547">Nucleotide-binding</keyword>
<dbReference type="Gene3D" id="3.40.50.11040">
    <property type="match status" value="1"/>
</dbReference>
<evidence type="ECO:0000313" key="15">
    <source>
        <dbReference type="Proteomes" id="UP000326759"/>
    </source>
</evidence>
<evidence type="ECO:0000256" key="9">
    <source>
        <dbReference type="ARBA" id="ARBA00068357"/>
    </source>
</evidence>
<dbReference type="EMBL" id="SEYY01010081">
    <property type="protein sequence ID" value="KAB7501610.1"/>
    <property type="molecule type" value="Genomic_DNA"/>
</dbReference>
<organism evidence="14 15">
    <name type="scientific">Armadillidium nasatum</name>
    <dbReference type="NCBI Taxonomy" id="96803"/>
    <lineage>
        <taxon>Eukaryota</taxon>
        <taxon>Metazoa</taxon>
        <taxon>Ecdysozoa</taxon>
        <taxon>Arthropoda</taxon>
        <taxon>Crustacea</taxon>
        <taxon>Multicrustacea</taxon>
        <taxon>Malacostraca</taxon>
        <taxon>Eumalacostraca</taxon>
        <taxon>Peracarida</taxon>
        <taxon>Isopoda</taxon>
        <taxon>Oniscidea</taxon>
        <taxon>Crinocheta</taxon>
        <taxon>Armadillidiidae</taxon>
        <taxon>Armadillidium</taxon>
    </lineage>
</organism>
<dbReference type="InterPro" id="IPR000182">
    <property type="entry name" value="GNAT_dom"/>
</dbReference>
<dbReference type="OrthoDB" id="10067491at2759"/>
<keyword evidence="2" id="KW-0698">rRNA processing</keyword>
<dbReference type="InterPro" id="IPR032672">
    <property type="entry name" value="TmcA/NAT10/Kre33"/>
</dbReference>
<feature type="domain" description="TmcA/NAT10 N-terminal" evidence="11">
    <location>
        <begin position="9"/>
        <end position="199"/>
    </location>
</feature>
<dbReference type="GO" id="GO:0008033">
    <property type="term" value="P:tRNA processing"/>
    <property type="evidence" value="ECO:0007669"/>
    <property type="project" value="UniProtKB-KW"/>
</dbReference>
<keyword evidence="6" id="KW-0067">ATP-binding</keyword>
<evidence type="ECO:0000256" key="6">
    <source>
        <dbReference type="ARBA" id="ARBA00022840"/>
    </source>
</evidence>
<dbReference type="GO" id="GO:0000049">
    <property type="term" value="F:tRNA binding"/>
    <property type="evidence" value="ECO:0007669"/>
    <property type="project" value="TreeGrafter"/>
</dbReference>
<dbReference type="PANTHER" id="PTHR10925:SF5">
    <property type="entry name" value="RNA CYTIDINE ACETYLTRANSFERASE"/>
    <property type="match status" value="1"/>
</dbReference>
<dbReference type="AlphaFoldDB" id="A0A5N5T9B8"/>
<dbReference type="Gene3D" id="3.40.50.300">
    <property type="entry name" value="P-loop containing nucleotide triphosphate hydrolases"/>
    <property type="match status" value="1"/>
</dbReference>
<dbReference type="PANTHER" id="PTHR10925">
    <property type="entry name" value="N-ACETYLTRANSFERASE 10"/>
    <property type="match status" value="1"/>
</dbReference>
<dbReference type="Pfam" id="PF13725">
    <property type="entry name" value="tRNA_bind_2"/>
    <property type="match status" value="1"/>
</dbReference>
<evidence type="ECO:0000256" key="3">
    <source>
        <dbReference type="ARBA" id="ARBA00022679"/>
    </source>
</evidence>
<dbReference type="InterPro" id="IPR027992">
    <property type="entry name" value="tRNA_bind_dom"/>
</dbReference>
<dbReference type="Pfam" id="PF13718">
    <property type="entry name" value="GNAT_acetyltr_2"/>
    <property type="match status" value="1"/>
</dbReference>
<dbReference type="InterPro" id="IPR016181">
    <property type="entry name" value="Acyl_CoA_acyltransferase"/>
</dbReference>
<evidence type="ECO:0000259" key="10">
    <source>
        <dbReference type="Pfam" id="PF05127"/>
    </source>
</evidence>
<dbReference type="Pfam" id="PF08351">
    <property type="entry name" value="TmcA_N"/>
    <property type="match status" value="1"/>
</dbReference>
<keyword evidence="7" id="KW-0539">Nucleus</keyword>
<evidence type="ECO:0000256" key="5">
    <source>
        <dbReference type="ARBA" id="ARBA00022741"/>
    </source>
</evidence>
<sequence>MVKRRVDNRVRILIENGIASGHRSLFIVVGERCQEQVIYLHHILSKASLKQADVLWCYKSKLHYSSNRRKRMKQLKAKQKFGNASVNEDDPFEMFVSMTNIIYRYYKDTHKILGNTFKMCVLQDFETMTPNILCRTVETVEGGGVIVILLESMTSLKQLYTLNMDVHSRYRTEAHQVIVPRFNERFILSLASCKSCLVVNDELQIIPISSSMDIEPLPFSYSDAVLTEKNEKLREMQENVKDIKPLGTLLALCKTLDQGVVVKQFISAITENTLSSTITLTAARGRGKSAAMGLSLAGALYVGYANVFVTSPSPENLKTFFEFLLKGLDALGYEKHINYEVHVSSDPEHNKSILNVTVKKEYKQFVQYISPYESDVLDNAELVIIDEAAAIPLPQVQALLGPYLVFLASTISGYEGTGRSLSLKLIKELREQAKEGESDSMKSQISEENGLKKRKIQCSSVKRKLIELGLEESIRYKAGDPIEKWLFDLLCLESSLSPLKKSLPNPEECSLFYVNRDVLFCYHKVVFEGKISKVSLESLGNSSQRKPAGDMIPWTINSYYDDDEFPQLSGARVVRIATHPDMQGRGFGTRAMKLLEEYYCRSASKASTEEVVIPKSDSAFRCVEDEEIPKLNVKSGELAEPLLISVDEREPEALHYLGVSFGSSLPLVKFWKKLKFTCLDKCHIIIYSLLWFQVKNIQTGEFSSLFIKKLKEDKLSKEVSWLKDIWFEFKDIMTLLLQGPFRQMETKFALTFLTNKIYKREQMDPSVRQLKTVISDSNVKYLNDFLNHSKDFHQVANLFSRLSVLYFSDKIPIQSFKTLRQAILVGVGVQMKHPSVVAEELQVDLPILMSEIYSIISEIYNYFSK</sequence>
<dbReference type="InterPro" id="IPR013562">
    <property type="entry name" value="TmcA/NAT10_N"/>
</dbReference>
<feature type="non-terminal residue" evidence="14">
    <location>
        <position position="865"/>
    </location>
</feature>
<evidence type="ECO:0000256" key="4">
    <source>
        <dbReference type="ARBA" id="ARBA00022694"/>
    </source>
</evidence>
<dbReference type="CDD" id="cd04301">
    <property type="entry name" value="NAT_SF"/>
    <property type="match status" value="1"/>
</dbReference>
<name>A0A5N5T9B8_9CRUS</name>
<keyword evidence="8" id="KW-0012">Acyltransferase</keyword>
<evidence type="ECO:0000259" key="13">
    <source>
        <dbReference type="Pfam" id="PF13725"/>
    </source>
</evidence>
<feature type="domain" description="N-acetyltransferase" evidence="12">
    <location>
        <begin position="520"/>
        <end position="711"/>
    </location>
</feature>
<dbReference type="InterPro" id="IPR007807">
    <property type="entry name" value="TcmA/NAT10_helicase"/>
</dbReference>
<evidence type="ECO:0000256" key="1">
    <source>
        <dbReference type="ARBA" id="ARBA00004604"/>
    </source>
</evidence>
<evidence type="ECO:0000259" key="11">
    <source>
        <dbReference type="Pfam" id="PF08351"/>
    </source>
</evidence>